<keyword evidence="3" id="KW-1185">Reference proteome</keyword>
<evidence type="ECO:0000313" key="3">
    <source>
        <dbReference type="Proteomes" id="UP000183832"/>
    </source>
</evidence>
<name>A0A1J1I603_9DIPT</name>
<sequence>MKSVNKGPVDRLMVFHNQIRYPSTSTNRMATTSSQSNPPMSVHYSRMNVPNSCQNYAVNNQQVSPSTSQQSSNFVTYNIDVKNCQQAKPNHNYNYNNGYNNHPSSLSPPSVSSDHTSNGSPQNESSQYDYIPNGLMHNGSPNYSYNHHGPMCIPTMRLHSKWIWLYKSITTRLYYS</sequence>
<dbReference type="EMBL" id="CVRI01000041">
    <property type="protein sequence ID" value="CRK95162.1"/>
    <property type="molecule type" value="Genomic_DNA"/>
</dbReference>
<gene>
    <name evidence="2" type="ORF">CLUMA_CG008906</name>
</gene>
<evidence type="ECO:0000256" key="1">
    <source>
        <dbReference type="SAM" id="MobiDB-lite"/>
    </source>
</evidence>
<evidence type="ECO:0000313" key="2">
    <source>
        <dbReference type="EMBL" id="CRK95162.1"/>
    </source>
</evidence>
<feature type="compositionally biased region" description="Polar residues" evidence="1">
    <location>
        <begin position="114"/>
        <end position="128"/>
    </location>
</feature>
<accession>A0A1J1I603</accession>
<feature type="region of interest" description="Disordered" evidence="1">
    <location>
        <begin position="87"/>
        <end position="133"/>
    </location>
</feature>
<dbReference type="Proteomes" id="UP000183832">
    <property type="component" value="Unassembled WGS sequence"/>
</dbReference>
<proteinExistence type="predicted"/>
<organism evidence="2 3">
    <name type="scientific">Clunio marinus</name>
    <dbReference type="NCBI Taxonomy" id="568069"/>
    <lineage>
        <taxon>Eukaryota</taxon>
        <taxon>Metazoa</taxon>
        <taxon>Ecdysozoa</taxon>
        <taxon>Arthropoda</taxon>
        <taxon>Hexapoda</taxon>
        <taxon>Insecta</taxon>
        <taxon>Pterygota</taxon>
        <taxon>Neoptera</taxon>
        <taxon>Endopterygota</taxon>
        <taxon>Diptera</taxon>
        <taxon>Nematocera</taxon>
        <taxon>Chironomoidea</taxon>
        <taxon>Chironomidae</taxon>
        <taxon>Clunio</taxon>
    </lineage>
</organism>
<protein>
    <submittedName>
        <fullName evidence="2">CLUMA_CG008906, isoform A</fullName>
    </submittedName>
</protein>
<reference evidence="2 3" key="1">
    <citation type="submission" date="2015-04" db="EMBL/GenBank/DDBJ databases">
        <authorList>
            <person name="Syromyatnikov M.Y."/>
            <person name="Popov V.N."/>
        </authorList>
    </citation>
    <scope>NUCLEOTIDE SEQUENCE [LARGE SCALE GENOMIC DNA]</scope>
</reference>
<feature type="compositionally biased region" description="Low complexity" evidence="1">
    <location>
        <begin position="90"/>
        <end position="113"/>
    </location>
</feature>
<dbReference type="AlphaFoldDB" id="A0A1J1I603"/>